<dbReference type="Pfam" id="PF14559">
    <property type="entry name" value="TPR_19"/>
    <property type="match status" value="1"/>
</dbReference>
<dbReference type="Gene3D" id="1.25.40.10">
    <property type="entry name" value="Tetratricopeptide repeat domain"/>
    <property type="match status" value="1"/>
</dbReference>
<dbReference type="InterPro" id="IPR036280">
    <property type="entry name" value="Multihaem_cyt_sf"/>
</dbReference>
<dbReference type="InterPro" id="IPR010177">
    <property type="entry name" value="Paired_CXXCH_1"/>
</dbReference>
<dbReference type="EMBL" id="WUFV01000020">
    <property type="protein sequence ID" value="NEK18427.1"/>
    <property type="molecule type" value="Genomic_DNA"/>
</dbReference>
<dbReference type="Pfam" id="PF09699">
    <property type="entry name" value="Paired_CXXCH_1"/>
    <property type="match status" value="1"/>
</dbReference>
<keyword evidence="2" id="KW-0802">TPR repeat</keyword>
<dbReference type="SMART" id="SM00028">
    <property type="entry name" value="TPR"/>
    <property type="match status" value="3"/>
</dbReference>
<reference evidence="5 6" key="1">
    <citation type="submission" date="2019-12" db="EMBL/GenBank/DDBJ databases">
        <title>Rhizobium genotypes associated with high levels of biological nitrogen fixation by grain legumes in a temperate-maritime cropping system.</title>
        <authorList>
            <person name="Maluk M."/>
            <person name="Francesc Ferrando Molina F."/>
            <person name="Lopez Del Egido L."/>
            <person name="Lafos M."/>
            <person name="Langarica-Fuentes A."/>
            <person name="Gebre Yohannes G."/>
            <person name="Young M.W."/>
            <person name="Martin P."/>
            <person name="Gantlett R."/>
            <person name="Kenicer G."/>
            <person name="Hawes C."/>
            <person name="Begg G.S."/>
            <person name="Quilliam R.S."/>
            <person name="Squire G.R."/>
            <person name="Poole P.S."/>
            <person name="Young P.W."/>
            <person name="Iannetta P.M."/>
            <person name="James E.K."/>
        </authorList>
    </citation>
    <scope>NUCLEOTIDE SEQUENCE [LARGE SCALE GENOMIC DNA]</scope>
    <source>
        <strain evidence="5 6">JHI54</strain>
    </source>
</reference>
<dbReference type="Pfam" id="PF13435">
    <property type="entry name" value="Cytochrome_C554"/>
    <property type="match status" value="1"/>
</dbReference>
<evidence type="ECO:0000313" key="5">
    <source>
        <dbReference type="EMBL" id="NEK18427.1"/>
    </source>
</evidence>
<dbReference type="InterPro" id="IPR011990">
    <property type="entry name" value="TPR-like_helical_dom_sf"/>
</dbReference>
<feature type="repeat" description="TPR" evidence="2">
    <location>
        <begin position="581"/>
        <end position="614"/>
    </location>
</feature>
<feature type="domain" description="Doubled CXXCH motif" evidence="3">
    <location>
        <begin position="332"/>
        <end position="359"/>
    </location>
</feature>
<dbReference type="PANTHER" id="PTHR35038">
    <property type="entry name" value="DISSIMILATORY SULFITE REDUCTASE SIRA"/>
    <property type="match status" value="1"/>
</dbReference>
<evidence type="ECO:0000259" key="3">
    <source>
        <dbReference type="Pfam" id="PF09699"/>
    </source>
</evidence>
<keyword evidence="1" id="KW-0732">Signal</keyword>
<dbReference type="Proteomes" id="UP000471705">
    <property type="component" value="Unassembled WGS sequence"/>
</dbReference>
<comment type="caution">
    <text evidence="5">The sequence shown here is derived from an EMBL/GenBank/DDBJ whole genome shotgun (WGS) entry which is preliminary data.</text>
</comment>
<evidence type="ECO:0000313" key="6">
    <source>
        <dbReference type="Proteomes" id="UP000471705"/>
    </source>
</evidence>
<evidence type="ECO:0000256" key="1">
    <source>
        <dbReference type="ARBA" id="ARBA00022729"/>
    </source>
</evidence>
<dbReference type="InterPro" id="IPR019734">
    <property type="entry name" value="TPR_rpt"/>
</dbReference>
<organism evidence="5 6">
    <name type="scientific">Rhizobium leguminosarum</name>
    <dbReference type="NCBI Taxonomy" id="384"/>
    <lineage>
        <taxon>Bacteria</taxon>
        <taxon>Pseudomonadati</taxon>
        <taxon>Pseudomonadota</taxon>
        <taxon>Alphaproteobacteria</taxon>
        <taxon>Hyphomicrobiales</taxon>
        <taxon>Rhizobiaceae</taxon>
        <taxon>Rhizobium/Agrobacterium group</taxon>
        <taxon>Rhizobium</taxon>
    </lineage>
</organism>
<dbReference type="InterPro" id="IPR051829">
    <property type="entry name" value="Multiheme_Cytochr_ET"/>
</dbReference>
<sequence>MSWQFFSGESGSRFHLAGEAVAPATFVGSETCAGCHDAEANLWRVSQHRHAMDHATDGSVRGDFNEARFDYYGVQSRFFRKNGKFLVETDGPDGKLAIFEIKYTFGVDPMQQYLIEFQDGRLQALSIAWDSRPKVQGGQRWFHLYPDEPIRHDDILHWTRLNQTWNFMCAECHSTGVQKNYDAANDRFATTWTEISVGCETCHGEGSRHVAWAKSRQGWRLFVKDEDPEKGLAVRFDERVGVSWTPDPATGMPQRSAPPPFSRKEVETCGLCHARRGQLSEAWVPGSSLSNTHSVSPLDRRLFHADGQMRDVEETYNYASFKQSKMFALGVTCSDCHDPHSAALRAPGDGVCAQCHAPDTYQTATHRRHDEAKAPLACASCHMPARTYMGIDRRHDHSFRIPRPDLSVKLGTPNACNDCHKDKPPEWAATAVEDWFGPDRKGFQNYAEAFQAAWADRPDADRLLAAVASDASAPAFARASALSELRAYVTGLNVDLARSGLSDRDPMVRIGALDMLEGVPADRLWPMVSPLLSDAVHGVRLRAISLLAMVPDARQPSADRGRFDRAAEEFIAAQRINADRPEARSALGTFFAQRGLVADAESEYRAALSLSPQFVPAAVNLADLYRQLGRDADGERVLRAALAASPKDAGIHHALGLTLVRLKRFDEAFEELHQAAELAPEQAQYAYAYAIALHATSRTGDAIAVLKASLLHHPRDRNTLVALTTLSRDGGDLAAALDYSERLLRLSPDDQNLIRFTQELRRMPTSGQ</sequence>
<evidence type="ECO:0000256" key="2">
    <source>
        <dbReference type="PROSITE-ProRule" id="PRU00339"/>
    </source>
</evidence>
<proteinExistence type="predicted"/>
<protein>
    <submittedName>
        <fullName evidence="5">Tetratricopeptide repeat protein</fullName>
    </submittedName>
</protein>
<feature type="repeat" description="TPR" evidence="2">
    <location>
        <begin position="649"/>
        <end position="682"/>
    </location>
</feature>
<dbReference type="PANTHER" id="PTHR35038:SF8">
    <property type="entry name" value="C-TYPE POLYHEME CYTOCHROME OMCC"/>
    <property type="match status" value="1"/>
</dbReference>
<dbReference type="GO" id="GO:0016491">
    <property type="term" value="F:oxidoreductase activity"/>
    <property type="evidence" value="ECO:0007669"/>
    <property type="project" value="TreeGrafter"/>
</dbReference>
<accession>A0A7K3VNX1</accession>
<dbReference type="AlphaFoldDB" id="A0A7K3VNX1"/>
<dbReference type="SUPFAM" id="SSF48452">
    <property type="entry name" value="TPR-like"/>
    <property type="match status" value="1"/>
</dbReference>
<feature type="domain" description="Cytochrome c-552/4" evidence="4">
    <location>
        <begin position="166"/>
        <end position="204"/>
    </location>
</feature>
<dbReference type="PROSITE" id="PS50005">
    <property type="entry name" value="TPR"/>
    <property type="match status" value="2"/>
</dbReference>
<dbReference type="Gene3D" id="1.10.1130.10">
    <property type="entry name" value="Flavocytochrome C3, Chain A"/>
    <property type="match status" value="2"/>
</dbReference>
<name>A0A7K3VNX1_RHILE</name>
<evidence type="ECO:0000259" key="4">
    <source>
        <dbReference type="Pfam" id="PF13435"/>
    </source>
</evidence>
<dbReference type="SUPFAM" id="SSF48695">
    <property type="entry name" value="Multiheme cytochromes"/>
    <property type="match status" value="1"/>
</dbReference>
<dbReference type="InterPro" id="IPR023155">
    <property type="entry name" value="Cyt_c-552/4"/>
</dbReference>
<gene>
    <name evidence="5" type="ORF">GR257_26885</name>
</gene>